<evidence type="ECO:0000313" key="1">
    <source>
        <dbReference type="EMBL" id="AEK12134.1"/>
    </source>
</evidence>
<reference evidence="1" key="1">
    <citation type="journal article" date="2011" name="Microbiology">
        <title>Application of suppressive subtractive hybridization to the identification of genetic differences between two Lactococcus garvieae strains showing distinct differences in virulence for rainbow trout and mouse.</title>
        <authorList>
            <person name="Reimundo P."/>
            <person name="Rivas A.J."/>
            <person name="Osorio C.R."/>
            <person name="Mendez J."/>
            <person name="Perez-Pascual D."/>
            <person name="Navais R."/>
            <person name="Gomez E."/>
            <person name="Sotelo M."/>
            <person name="Lemos M.L."/>
            <person name="Guijarro J.A."/>
        </authorList>
    </citation>
    <scope>NUCLEOTIDE SEQUENCE</scope>
    <source>
        <strain evidence="1">UNIUD074</strain>
    </source>
</reference>
<sequence length="68" mass="7826">MSEKKYYVGLKSLIDTNAISHFLWKDHRFYPGFEKPSYSFTMAQISKISGGSLLNNRLIELVPVEEEA</sequence>
<organism evidence="1">
    <name type="scientific">Lactococcus garvieae UNIUD074</name>
    <dbReference type="NCBI Taxonomy" id="1017266"/>
    <lineage>
        <taxon>Bacteria</taxon>
        <taxon>Bacillati</taxon>
        <taxon>Bacillota</taxon>
        <taxon>Bacilli</taxon>
        <taxon>Lactobacillales</taxon>
        <taxon>Streptococcaceae</taxon>
        <taxon>Lactococcus</taxon>
    </lineage>
</organism>
<proteinExistence type="predicted"/>
<dbReference type="AlphaFoldDB" id="G0X3D0"/>
<dbReference type="EMBL" id="HM989025">
    <property type="protein sequence ID" value="AEK12134.1"/>
    <property type="molecule type" value="Genomic_DNA"/>
</dbReference>
<name>G0X3D0_9LACT</name>
<protein>
    <submittedName>
        <fullName evidence="1">Putative phage protein</fullName>
    </submittedName>
</protein>
<accession>G0X3D0</accession>
<dbReference type="RefSeq" id="WP_019299154.1">
    <property type="nucleotide sequence ID" value="NZ_AFHF01000009.1"/>
</dbReference>